<feature type="domain" description="SGNH" evidence="1">
    <location>
        <begin position="39"/>
        <end position="215"/>
    </location>
</feature>
<accession>A0AAN8G1J9</accession>
<reference evidence="2 3" key="1">
    <citation type="submission" date="2019-10" db="EMBL/GenBank/DDBJ databases">
        <title>Assembly and Annotation for the nematode Trichostrongylus colubriformis.</title>
        <authorList>
            <person name="Martin J."/>
        </authorList>
    </citation>
    <scope>NUCLEOTIDE SEQUENCE [LARGE SCALE GENOMIC DNA]</scope>
    <source>
        <strain evidence="2">G859</strain>
        <tissue evidence="2">Whole worm</tissue>
    </source>
</reference>
<dbReference type="GO" id="GO:0016020">
    <property type="term" value="C:membrane"/>
    <property type="evidence" value="ECO:0007669"/>
    <property type="project" value="TreeGrafter"/>
</dbReference>
<dbReference type="GO" id="GO:0000271">
    <property type="term" value="P:polysaccharide biosynthetic process"/>
    <property type="evidence" value="ECO:0007669"/>
    <property type="project" value="TreeGrafter"/>
</dbReference>
<gene>
    <name evidence="2" type="ORF">GCK32_015985</name>
</gene>
<proteinExistence type="predicted"/>
<protein>
    <recommendedName>
        <fullName evidence="1">SGNH domain-containing protein</fullName>
    </recommendedName>
</protein>
<dbReference type="EMBL" id="WIXE01008957">
    <property type="protein sequence ID" value="KAK5978838.1"/>
    <property type="molecule type" value="Genomic_DNA"/>
</dbReference>
<name>A0AAN8G1J9_TRICO</name>
<dbReference type="AlphaFoldDB" id="A0AAN8G1J9"/>
<organism evidence="2 3">
    <name type="scientific">Trichostrongylus colubriformis</name>
    <name type="common">Black scour worm</name>
    <dbReference type="NCBI Taxonomy" id="6319"/>
    <lineage>
        <taxon>Eukaryota</taxon>
        <taxon>Metazoa</taxon>
        <taxon>Ecdysozoa</taxon>
        <taxon>Nematoda</taxon>
        <taxon>Chromadorea</taxon>
        <taxon>Rhabditida</taxon>
        <taxon>Rhabditina</taxon>
        <taxon>Rhabditomorpha</taxon>
        <taxon>Strongyloidea</taxon>
        <taxon>Trichostrongylidae</taxon>
        <taxon>Trichostrongylus</taxon>
    </lineage>
</organism>
<dbReference type="PANTHER" id="PTHR23028:SF53">
    <property type="entry name" value="ACYL_TRANSF_3 DOMAIN-CONTAINING PROTEIN"/>
    <property type="match status" value="1"/>
</dbReference>
<dbReference type="InterPro" id="IPR043968">
    <property type="entry name" value="SGNH"/>
</dbReference>
<keyword evidence="3" id="KW-1185">Reference proteome</keyword>
<sequence length="220" mass="25278">EYAISWNLKEASKVFYELPCRTDKETPVYTNFTLEPQLRCVDFGNGTATILLIGNSIAYRAYPLIHDILGGRYRTFRLYSRSSCPPLSNWCPDFTNATRMVVEHEKPDILINIHHSLHEPIVAPIKDLQSDPIFNQFQSNVDFFSNYSKHIVIDMPYYKFPETIVGAVLAKRIKQGLPPGDDLVVSWEQYMNQTQYHRKRIASIVCQKCIINDVAQVSSS</sequence>
<evidence type="ECO:0000313" key="3">
    <source>
        <dbReference type="Proteomes" id="UP001331761"/>
    </source>
</evidence>
<evidence type="ECO:0000259" key="1">
    <source>
        <dbReference type="Pfam" id="PF19040"/>
    </source>
</evidence>
<dbReference type="PANTHER" id="PTHR23028">
    <property type="entry name" value="ACETYLTRANSFERASE"/>
    <property type="match status" value="1"/>
</dbReference>
<dbReference type="Proteomes" id="UP001331761">
    <property type="component" value="Unassembled WGS sequence"/>
</dbReference>
<dbReference type="Pfam" id="PF19040">
    <property type="entry name" value="SGNH"/>
    <property type="match status" value="1"/>
</dbReference>
<feature type="non-terminal residue" evidence="2">
    <location>
        <position position="1"/>
    </location>
</feature>
<dbReference type="InterPro" id="IPR050879">
    <property type="entry name" value="Acyltransferase_3"/>
</dbReference>
<evidence type="ECO:0000313" key="2">
    <source>
        <dbReference type="EMBL" id="KAK5978838.1"/>
    </source>
</evidence>
<comment type="caution">
    <text evidence="2">The sequence shown here is derived from an EMBL/GenBank/DDBJ whole genome shotgun (WGS) entry which is preliminary data.</text>
</comment>